<evidence type="ECO:0000313" key="2">
    <source>
        <dbReference type="Proteomes" id="UP000689195"/>
    </source>
</evidence>
<evidence type="ECO:0000313" key="1">
    <source>
        <dbReference type="EMBL" id="CAD8183815.1"/>
    </source>
</evidence>
<organism evidence="1 2">
    <name type="scientific">Paramecium pentaurelia</name>
    <dbReference type="NCBI Taxonomy" id="43138"/>
    <lineage>
        <taxon>Eukaryota</taxon>
        <taxon>Sar</taxon>
        <taxon>Alveolata</taxon>
        <taxon>Ciliophora</taxon>
        <taxon>Intramacronucleata</taxon>
        <taxon>Oligohymenophorea</taxon>
        <taxon>Peniculida</taxon>
        <taxon>Parameciidae</taxon>
        <taxon>Paramecium</taxon>
    </lineage>
</organism>
<accession>A0A8S1W5Y1</accession>
<reference evidence="1" key="1">
    <citation type="submission" date="2021-01" db="EMBL/GenBank/DDBJ databases">
        <authorList>
            <consortium name="Genoscope - CEA"/>
            <person name="William W."/>
        </authorList>
    </citation>
    <scope>NUCLEOTIDE SEQUENCE</scope>
</reference>
<dbReference type="EMBL" id="CAJJDO010000081">
    <property type="protein sequence ID" value="CAD8183815.1"/>
    <property type="molecule type" value="Genomic_DNA"/>
</dbReference>
<proteinExistence type="predicted"/>
<sequence length="67" mass="8261">MLDLSNVMFCGFIQRNWKHLIYIWKPIIRIQYRHSLLMDYEFGSSRINSFWLLKSFFIIFINGLEKK</sequence>
<keyword evidence="2" id="KW-1185">Reference proteome</keyword>
<dbReference type="AlphaFoldDB" id="A0A8S1W5Y1"/>
<protein>
    <submittedName>
        <fullName evidence="1">Uncharacterized protein</fullName>
    </submittedName>
</protein>
<gene>
    <name evidence="1" type="ORF">PPENT_87.1.T0810195</name>
</gene>
<name>A0A8S1W5Y1_9CILI</name>
<comment type="caution">
    <text evidence="1">The sequence shown here is derived from an EMBL/GenBank/DDBJ whole genome shotgun (WGS) entry which is preliminary data.</text>
</comment>
<dbReference type="Proteomes" id="UP000689195">
    <property type="component" value="Unassembled WGS sequence"/>
</dbReference>